<accession>A0ABD0PCP7</accession>
<dbReference type="Proteomes" id="UP001529510">
    <property type="component" value="Unassembled WGS sequence"/>
</dbReference>
<protein>
    <submittedName>
        <fullName evidence="1">Uncharacterized protein</fullName>
    </submittedName>
</protein>
<keyword evidence="2" id="KW-1185">Reference proteome</keyword>
<sequence length="57" mass="6894">LLKEAEIHAELREFELNRRRQMGLSSSHHSLDNLEFDNKEDDQHDQRLLSQFGIWFL</sequence>
<dbReference type="AlphaFoldDB" id="A0ABD0PCP7"/>
<feature type="non-terminal residue" evidence="1">
    <location>
        <position position="57"/>
    </location>
</feature>
<evidence type="ECO:0000313" key="1">
    <source>
        <dbReference type="EMBL" id="KAL0170883.1"/>
    </source>
</evidence>
<feature type="non-terminal residue" evidence="1">
    <location>
        <position position="1"/>
    </location>
</feature>
<proteinExistence type="predicted"/>
<comment type="caution">
    <text evidence="1">The sequence shown here is derived from an EMBL/GenBank/DDBJ whole genome shotgun (WGS) entry which is preliminary data.</text>
</comment>
<organism evidence="1 2">
    <name type="scientific">Cirrhinus mrigala</name>
    <name type="common">Mrigala</name>
    <dbReference type="NCBI Taxonomy" id="683832"/>
    <lineage>
        <taxon>Eukaryota</taxon>
        <taxon>Metazoa</taxon>
        <taxon>Chordata</taxon>
        <taxon>Craniata</taxon>
        <taxon>Vertebrata</taxon>
        <taxon>Euteleostomi</taxon>
        <taxon>Actinopterygii</taxon>
        <taxon>Neopterygii</taxon>
        <taxon>Teleostei</taxon>
        <taxon>Ostariophysi</taxon>
        <taxon>Cypriniformes</taxon>
        <taxon>Cyprinidae</taxon>
        <taxon>Labeoninae</taxon>
        <taxon>Labeonini</taxon>
        <taxon>Cirrhinus</taxon>
    </lineage>
</organism>
<dbReference type="InterPro" id="IPR024855">
    <property type="entry name" value="UNC79"/>
</dbReference>
<name>A0ABD0PCP7_CIRMR</name>
<evidence type="ECO:0000313" key="2">
    <source>
        <dbReference type="Proteomes" id="UP001529510"/>
    </source>
</evidence>
<reference evidence="1 2" key="1">
    <citation type="submission" date="2024-05" db="EMBL/GenBank/DDBJ databases">
        <title>Genome sequencing and assembly of Indian major carp, Cirrhinus mrigala (Hamilton, 1822).</title>
        <authorList>
            <person name="Mohindra V."/>
            <person name="Chowdhury L.M."/>
            <person name="Lal K."/>
            <person name="Jena J.K."/>
        </authorList>
    </citation>
    <scope>NUCLEOTIDE SEQUENCE [LARGE SCALE GENOMIC DNA]</scope>
    <source>
        <strain evidence="1">CM1030</strain>
        <tissue evidence="1">Blood</tissue>
    </source>
</reference>
<dbReference type="PANTHER" id="PTHR21696">
    <property type="entry name" value="PROTEIN UNC-79 HOMOLOG"/>
    <property type="match status" value="1"/>
</dbReference>
<dbReference type="PANTHER" id="PTHR21696:SF2">
    <property type="entry name" value="PROTEIN UNC-79 HOMOLOG"/>
    <property type="match status" value="1"/>
</dbReference>
<dbReference type="EMBL" id="JAMKFB020000017">
    <property type="protein sequence ID" value="KAL0170883.1"/>
    <property type="molecule type" value="Genomic_DNA"/>
</dbReference>
<gene>
    <name evidence="1" type="ORF">M9458_035479</name>
</gene>